<proteinExistence type="predicted"/>
<dbReference type="Proteomes" id="UP000566819">
    <property type="component" value="Unassembled WGS sequence"/>
</dbReference>
<accession>A0A8H4W905</accession>
<gene>
    <name evidence="2" type="ORF">G7Y89_g2035</name>
</gene>
<sequence length="81" mass="8795">MNNVSRLVRTVTNETSRAAIKATLEDISNLVKGRLNQNDFISKVKREGSSEGGEDDIYSADDSGSVNPVKKLKAGEVIELD</sequence>
<keyword evidence="3" id="KW-1185">Reference proteome</keyword>
<feature type="region of interest" description="Disordered" evidence="1">
    <location>
        <begin position="46"/>
        <end position="65"/>
    </location>
</feature>
<organism evidence="2 3">
    <name type="scientific">Cudoniella acicularis</name>
    <dbReference type="NCBI Taxonomy" id="354080"/>
    <lineage>
        <taxon>Eukaryota</taxon>
        <taxon>Fungi</taxon>
        <taxon>Dikarya</taxon>
        <taxon>Ascomycota</taxon>
        <taxon>Pezizomycotina</taxon>
        <taxon>Leotiomycetes</taxon>
        <taxon>Helotiales</taxon>
        <taxon>Tricladiaceae</taxon>
        <taxon>Cudoniella</taxon>
    </lineage>
</organism>
<evidence type="ECO:0000313" key="3">
    <source>
        <dbReference type="Proteomes" id="UP000566819"/>
    </source>
</evidence>
<evidence type="ECO:0000313" key="2">
    <source>
        <dbReference type="EMBL" id="KAF4636060.1"/>
    </source>
</evidence>
<reference evidence="2 3" key="1">
    <citation type="submission" date="2020-03" db="EMBL/GenBank/DDBJ databases">
        <title>Draft Genome Sequence of Cudoniella acicularis.</title>
        <authorList>
            <person name="Buettner E."/>
            <person name="Kellner H."/>
        </authorList>
    </citation>
    <scope>NUCLEOTIDE SEQUENCE [LARGE SCALE GENOMIC DNA]</scope>
    <source>
        <strain evidence="2 3">DSM 108380</strain>
    </source>
</reference>
<name>A0A8H4W905_9HELO</name>
<dbReference type="EMBL" id="JAAMPI010000085">
    <property type="protein sequence ID" value="KAF4636060.1"/>
    <property type="molecule type" value="Genomic_DNA"/>
</dbReference>
<comment type="caution">
    <text evidence="2">The sequence shown here is derived from an EMBL/GenBank/DDBJ whole genome shotgun (WGS) entry which is preliminary data.</text>
</comment>
<protein>
    <submittedName>
        <fullName evidence="2">Uncharacterized protein</fullName>
    </submittedName>
</protein>
<dbReference type="AlphaFoldDB" id="A0A8H4W905"/>
<evidence type="ECO:0000256" key="1">
    <source>
        <dbReference type="SAM" id="MobiDB-lite"/>
    </source>
</evidence>